<dbReference type="Gene3D" id="1.20.5.320">
    <property type="entry name" value="6-Phosphogluconate Dehydrogenase, domain 3"/>
    <property type="match status" value="3"/>
</dbReference>
<feature type="region of interest" description="Disordered" evidence="1">
    <location>
        <begin position="400"/>
        <end position="446"/>
    </location>
</feature>
<evidence type="ECO:0008006" key="5">
    <source>
        <dbReference type="Google" id="ProtNLM"/>
    </source>
</evidence>
<dbReference type="AlphaFoldDB" id="A0A4U1C347"/>
<dbReference type="EMBL" id="SWBO01000006">
    <property type="protein sequence ID" value="TKB99538.1"/>
    <property type="molecule type" value="Genomic_DNA"/>
</dbReference>
<feature type="chain" id="PRO_5020397295" description="Collagen triple helix repeat protein" evidence="2">
    <location>
        <begin position="25"/>
        <end position="446"/>
    </location>
</feature>
<protein>
    <recommendedName>
        <fullName evidence="5">Collagen triple helix repeat protein</fullName>
    </recommendedName>
</protein>
<feature type="region of interest" description="Disordered" evidence="1">
    <location>
        <begin position="361"/>
        <end position="383"/>
    </location>
</feature>
<name>A0A4U1C347_9SPHI</name>
<dbReference type="InterPro" id="IPR015915">
    <property type="entry name" value="Kelch-typ_b-propeller"/>
</dbReference>
<dbReference type="SUPFAM" id="SSF117281">
    <property type="entry name" value="Kelch motif"/>
    <property type="match status" value="1"/>
</dbReference>
<organism evidence="3 4">
    <name type="scientific">Pedobacter cryotolerans</name>
    <dbReference type="NCBI Taxonomy" id="2571270"/>
    <lineage>
        <taxon>Bacteria</taxon>
        <taxon>Pseudomonadati</taxon>
        <taxon>Bacteroidota</taxon>
        <taxon>Sphingobacteriia</taxon>
        <taxon>Sphingobacteriales</taxon>
        <taxon>Sphingobacteriaceae</taxon>
        <taxon>Pedobacter</taxon>
    </lineage>
</organism>
<feature type="compositionally biased region" description="Low complexity" evidence="1">
    <location>
        <begin position="124"/>
        <end position="138"/>
    </location>
</feature>
<evidence type="ECO:0000256" key="2">
    <source>
        <dbReference type="SAM" id="SignalP"/>
    </source>
</evidence>
<feature type="non-terminal residue" evidence="3">
    <location>
        <position position="446"/>
    </location>
</feature>
<feature type="signal peptide" evidence="2">
    <location>
        <begin position="1"/>
        <end position="24"/>
    </location>
</feature>
<keyword evidence="2" id="KW-0732">Signal</keyword>
<dbReference type="GO" id="GO:0031012">
    <property type="term" value="C:extracellular matrix"/>
    <property type="evidence" value="ECO:0007669"/>
    <property type="project" value="TreeGrafter"/>
</dbReference>
<reference evidence="3 4" key="1">
    <citation type="submission" date="2019-04" db="EMBL/GenBank/DDBJ databases">
        <title>Pedobacter sp. AR-2-6 sp. nov., isolated from Arctic soil.</title>
        <authorList>
            <person name="Dahal R.H."/>
            <person name="Kim D.-U."/>
        </authorList>
    </citation>
    <scope>NUCLEOTIDE SEQUENCE [LARGE SCALE GENOMIC DNA]</scope>
    <source>
        <strain evidence="3 4">AR-2-6</strain>
    </source>
</reference>
<dbReference type="GO" id="GO:0005615">
    <property type="term" value="C:extracellular space"/>
    <property type="evidence" value="ECO:0007669"/>
    <property type="project" value="TreeGrafter"/>
</dbReference>
<sequence length="446" mass="43721">MITSTKKIVFVCLLTAAFAQFANAQVKVGQNPTEINKGSILELESTNKGLLFPRVSLINTTTWSLATSSVPTAGMMVYNINTTSAGFTGTTDYPAIAGNGTGIYYWDGNGWVATKGTKGADGKSVTGAPGSPGTSTPGNEGDIYINTTSGNTYIKQGNTWVVNGNIKGDKGEPGIVGLPGTGVPGTPGSGTPGAPGAGVTIVNNDSGTWVYNPTTNTWTNVIGPKGDKGDAGVVGVEGQPGSTGTPGIPGSSATGAPGAGVTIVTNDSGTWVFNPTTNTWTNINGPKGDKGDPGVVGVEGQPGSTGTPGIPGSSATGAPGAGVTIVTNDSGTWVFNPTTNTWTNINGPKGDKGDPGVVGVEGQPGSTGTPGIPGSSATGAPGAGVTIVTNDSGTWVFNPTTNTWTNINGPKGDKGDPGVVGVEGQPGSTGTPGIPGSSATGAPGAG</sequence>
<dbReference type="PANTHER" id="PTHR24023:SF1082">
    <property type="entry name" value="COLLAGEN TRIPLE HELIX REPEAT"/>
    <property type="match status" value="1"/>
</dbReference>
<keyword evidence="4" id="KW-1185">Reference proteome</keyword>
<proteinExistence type="predicted"/>
<comment type="caution">
    <text evidence="3">The sequence shown here is derived from an EMBL/GenBank/DDBJ whole genome shotgun (WGS) entry which is preliminary data.</text>
</comment>
<evidence type="ECO:0000256" key="1">
    <source>
        <dbReference type="SAM" id="MobiDB-lite"/>
    </source>
</evidence>
<dbReference type="InterPro" id="IPR050149">
    <property type="entry name" value="Collagen_superfamily"/>
</dbReference>
<evidence type="ECO:0000313" key="4">
    <source>
        <dbReference type="Proteomes" id="UP000310477"/>
    </source>
</evidence>
<dbReference type="Proteomes" id="UP000310477">
    <property type="component" value="Unassembled WGS sequence"/>
</dbReference>
<feature type="region of interest" description="Disordered" evidence="1">
    <location>
        <begin position="118"/>
        <end position="141"/>
    </location>
</feature>
<dbReference type="PANTHER" id="PTHR24023">
    <property type="entry name" value="COLLAGEN ALPHA"/>
    <property type="match status" value="1"/>
</dbReference>
<evidence type="ECO:0000313" key="3">
    <source>
        <dbReference type="EMBL" id="TKB99538.1"/>
    </source>
</evidence>
<accession>A0A4U1C347</accession>
<gene>
    <name evidence="3" type="ORF">FA045_11510</name>
</gene>
<feature type="compositionally biased region" description="Low complexity" evidence="1">
    <location>
        <begin position="417"/>
        <end position="446"/>
    </location>
</feature>